<feature type="region of interest" description="Disordered" evidence="1">
    <location>
        <begin position="419"/>
        <end position="445"/>
    </location>
</feature>
<organism evidence="2 3">
    <name type="scientific">Legionella drozanskii LLAP-1</name>
    <dbReference type="NCBI Taxonomy" id="1212489"/>
    <lineage>
        <taxon>Bacteria</taxon>
        <taxon>Pseudomonadati</taxon>
        <taxon>Pseudomonadota</taxon>
        <taxon>Gammaproteobacteria</taxon>
        <taxon>Legionellales</taxon>
        <taxon>Legionellaceae</taxon>
        <taxon>Legionella</taxon>
    </lineage>
</organism>
<gene>
    <name evidence="2" type="ORF">Ldro_1162</name>
</gene>
<evidence type="ECO:0000313" key="3">
    <source>
        <dbReference type="Proteomes" id="UP000054736"/>
    </source>
</evidence>
<evidence type="ECO:0000313" key="2">
    <source>
        <dbReference type="EMBL" id="KTC87543.1"/>
    </source>
</evidence>
<sequence>MNEFFEAIENGDLDAIWRMRNDRDMDINFINAERNLSPLGVAIVNGNEEVTKLLLRFEGIDVNQEMPYLDRRTGQEFKITPLGIAVMVNKPGILRILLGERNIDPNKPILGQNATPLMVAIGQASSTECIIELSPMANPQHRDIWGRTVADYIHMTKFAKSKGYPNLFALENAQGSILSPEPLFNPMHAADQSQHRQVPHPARHRQVPHPAQHRQVPYPAQHGQVPHPAQHGQVPHPAHHGEVHPAQHRQVPYPAQHRQVSHPDQHRQVPHPAQHRQVPHPAQHRQAPHRAQHRQVPHPAQHRQAPHPAQHRQVPHPAQHGQAPQLAQPRQAPYPAQYRPTTRTELEPRNIPNIGIANPIIRIRRSDIDSWSRIIESLQEKCRLNDEVIAGLRDELARVKDEQQAQGFQLLNLLAANSARNSETSTTTSNTNNESSDEPQSGIIDTDTQSHYEQNNHPFFNRQNRISIASLLNDETPKPS</sequence>
<accession>A0A0W0SVW7</accession>
<feature type="region of interest" description="Disordered" evidence="1">
    <location>
        <begin position="181"/>
        <end position="333"/>
    </location>
</feature>
<dbReference type="SUPFAM" id="SSF48403">
    <property type="entry name" value="Ankyrin repeat"/>
    <property type="match status" value="1"/>
</dbReference>
<dbReference type="InterPro" id="IPR036770">
    <property type="entry name" value="Ankyrin_rpt-contain_sf"/>
</dbReference>
<keyword evidence="3" id="KW-1185">Reference proteome</keyword>
<dbReference type="RefSeq" id="WP_058495471.1">
    <property type="nucleotide sequence ID" value="NZ_LNXY01000020.1"/>
</dbReference>
<dbReference type="Proteomes" id="UP000054736">
    <property type="component" value="Unassembled WGS sequence"/>
</dbReference>
<feature type="compositionally biased region" description="Basic residues" evidence="1">
    <location>
        <begin position="197"/>
        <end position="207"/>
    </location>
</feature>
<dbReference type="SMART" id="SM00248">
    <property type="entry name" value="ANK"/>
    <property type="match status" value="2"/>
</dbReference>
<dbReference type="PATRIC" id="fig|1212489.4.peg.1225"/>
<evidence type="ECO:0000256" key="1">
    <source>
        <dbReference type="SAM" id="MobiDB-lite"/>
    </source>
</evidence>
<dbReference type="AlphaFoldDB" id="A0A0W0SVW7"/>
<dbReference type="Gene3D" id="1.25.40.20">
    <property type="entry name" value="Ankyrin repeat-containing domain"/>
    <property type="match status" value="1"/>
</dbReference>
<protein>
    <submittedName>
        <fullName evidence="2">Ankyrin repeats (3 copies)</fullName>
    </submittedName>
</protein>
<name>A0A0W0SVW7_9GAMM</name>
<comment type="caution">
    <text evidence="2">The sequence shown here is derived from an EMBL/GenBank/DDBJ whole genome shotgun (WGS) entry which is preliminary data.</text>
</comment>
<proteinExistence type="predicted"/>
<feature type="compositionally biased region" description="Basic residues" evidence="1">
    <location>
        <begin position="273"/>
        <end position="314"/>
    </location>
</feature>
<dbReference type="STRING" id="1212489.Ldro_1162"/>
<reference evidence="2 3" key="1">
    <citation type="submission" date="2015-11" db="EMBL/GenBank/DDBJ databases">
        <title>Genomic analysis of 38 Legionella species identifies large and diverse effector repertoires.</title>
        <authorList>
            <person name="Burstein D."/>
            <person name="Amaro F."/>
            <person name="Zusman T."/>
            <person name="Lifshitz Z."/>
            <person name="Cohen O."/>
            <person name="Gilbert J.A."/>
            <person name="Pupko T."/>
            <person name="Shuman H.A."/>
            <person name="Segal G."/>
        </authorList>
    </citation>
    <scope>NUCLEOTIDE SEQUENCE [LARGE SCALE GENOMIC DNA]</scope>
    <source>
        <strain evidence="2 3">ATCC 700990</strain>
    </source>
</reference>
<feature type="compositionally biased region" description="Low complexity" evidence="1">
    <location>
        <begin position="322"/>
        <end position="333"/>
    </location>
</feature>
<dbReference type="Pfam" id="PF12796">
    <property type="entry name" value="Ank_2"/>
    <property type="match status" value="1"/>
</dbReference>
<dbReference type="InterPro" id="IPR002110">
    <property type="entry name" value="Ankyrin_rpt"/>
</dbReference>
<feature type="compositionally biased region" description="Low complexity" evidence="1">
    <location>
        <begin position="419"/>
        <end position="434"/>
    </location>
</feature>
<dbReference type="EMBL" id="LNXY01000020">
    <property type="protein sequence ID" value="KTC87543.1"/>
    <property type="molecule type" value="Genomic_DNA"/>
</dbReference>